<dbReference type="Pfam" id="PF18075">
    <property type="entry name" value="FtsX_ECD"/>
    <property type="match status" value="1"/>
</dbReference>
<keyword evidence="1" id="KW-1133">Transmembrane helix</keyword>
<dbReference type="AlphaFoldDB" id="A0A1I3SL89"/>
<evidence type="ECO:0000313" key="3">
    <source>
        <dbReference type="EMBL" id="SFJ58167.1"/>
    </source>
</evidence>
<feature type="transmembrane region" description="Helical" evidence="1">
    <location>
        <begin position="29"/>
        <end position="48"/>
    </location>
</feature>
<dbReference type="InterPro" id="IPR040690">
    <property type="entry name" value="FtsX_ECD"/>
</dbReference>
<sequence length="290" mass="31832">MTYEELAFGDGDPDREPWLRSWMAAHVRLLIASLAVAGLAGAGGWYLYERSWLPQPPPDIALSPSFEFEVAMCGCDGLPATTVEQRQEAEAMLRAMPQVTSVEVRSGEERADQWRRSHRGIGDTERAQLASSRSGDVLHGVLRRAEDFPAIVEKMRSAPRVSNVYRSGVNFWAGRAEARISLCGQDFISQNAPECRRSKRAGATGTVTEEEKAAVVARLRDLPGVETIYFQDSGHALKLVKLSYPDYKPDGPLPGSLYVKFSDPALARAITPAIEPLPGVRAVEPVLPEE</sequence>
<reference evidence="4" key="1">
    <citation type="submission" date="2016-10" db="EMBL/GenBank/DDBJ databases">
        <authorList>
            <person name="Varghese N."/>
            <person name="Submissions S."/>
        </authorList>
    </citation>
    <scope>NUCLEOTIDE SEQUENCE [LARGE SCALE GENOMIC DNA]</scope>
    <source>
        <strain evidence="4">CGMCC 4.2126</strain>
    </source>
</reference>
<keyword evidence="1" id="KW-0472">Membrane</keyword>
<evidence type="ECO:0000259" key="2">
    <source>
        <dbReference type="Pfam" id="PF18075"/>
    </source>
</evidence>
<proteinExistence type="predicted"/>
<protein>
    <recommendedName>
        <fullName evidence="2">FtsX extracellular domain-containing protein</fullName>
    </recommendedName>
</protein>
<evidence type="ECO:0000313" key="4">
    <source>
        <dbReference type="Proteomes" id="UP000199111"/>
    </source>
</evidence>
<keyword evidence="1" id="KW-0812">Transmembrane</keyword>
<evidence type="ECO:0000256" key="1">
    <source>
        <dbReference type="SAM" id="Phobius"/>
    </source>
</evidence>
<keyword evidence="4" id="KW-1185">Reference proteome</keyword>
<dbReference type="Proteomes" id="UP000199111">
    <property type="component" value="Unassembled WGS sequence"/>
</dbReference>
<dbReference type="GeneID" id="96299123"/>
<accession>A0A1I3SL89</accession>
<feature type="domain" description="FtsX extracellular" evidence="2">
    <location>
        <begin position="206"/>
        <end position="283"/>
    </location>
</feature>
<dbReference type="Gene3D" id="3.30.70.3040">
    <property type="match status" value="2"/>
</dbReference>
<dbReference type="RefSeq" id="WP_093887927.1">
    <property type="nucleotide sequence ID" value="NZ_FOQY01000010.1"/>
</dbReference>
<dbReference type="EMBL" id="FOQY01000010">
    <property type="protein sequence ID" value="SFJ58167.1"/>
    <property type="molecule type" value="Genomic_DNA"/>
</dbReference>
<name>A0A1I3SL89_9ACTN</name>
<organism evidence="3 4">
    <name type="scientific">Streptosporangium canum</name>
    <dbReference type="NCBI Taxonomy" id="324952"/>
    <lineage>
        <taxon>Bacteria</taxon>
        <taxon>Bacillati</taxon>
        <taxon>Actinomycetota</taxon>
        <taxon>Actinomycetes</taxon>
        <taxon>Streptosporangiales</taxon>
        <taxon>Streptosporangiaceae</taxon>
        <taxon>Streptosporangium</taxon>
    </lineage>
</organism>
<gene>
    <name evidence="3" type="ORF">SAMN05216275_11060</name>
</gene>